<name>A0A1S1P0R2_METEX</name>
<comment type="caution">
    <text evidence="2">The sequence shown here is derived from an EMBL/GenBank/DDBJ whole genome shotgun (WGS) entry which is preliminary data.</text>
</comment>
<evidence type="ECO:0000313" key="3">
    <source>
        <dbReference type="Proteomes" id="UP000180215"/>
    </source>
</evidence>
<dbReference type="EMBL" id="MNAO01000452">
    <property type="protein sequence ID" value="OHV14747.1"/>
    <property type="molecule type" value="Genomic_DNA"/>
</dbReference>
<dbReference type="AlphaFoldDB" id="A0A1S1P0R2"/>
<organism evidence="2 3">
    <name type="scientific">Methylorubrum extorquens</name>
    <name type="common">Methylobacterium dichloromethanicum</name>
    <name type="synonym">Methylobacterium extorquens</name>
    <dbReference type="NCBI Taxonomy" id="408"/>
    <lineage>
        <taxon>Bacteria</taxon>
        <taxon>Pseudomonadati</taxon>
        <taxon>Pseudomonadota</taxon>
        <taxon>Alphaproteobacteria</taxon>
        <taxon>Hyphomicrobiales</taxon>
        <taxon>Methylobacteriaceae</taxon>
        <taxon>Methylorubrum</taxon>
    </lineage>
</organism>
<feature type="coiled-coil region" evidence="1">
    <location>
        <begin position="55"/>
        <end position="82"/>
    </location>
</feature>
<dbReference type="Proteomes" id="UP000180215">
    <property type="component" value="Unassembled WGS sequence"/>
</dbReference>
<keyword evidence="1" id="KW-0175">Coiled coil</keyword>
<evidence type="ECO:0000256" key="1">
    <source>
        <dbReference type="SAM" id="Coils"/>
    </source>
</evidence>
<protein>
    <submittedName>
        <fullName evidence="2">Uncharacterized protein</fullName>
    </submittedName>
</protein>
<evidence type="ECO:0000313" key="2">
    <source>
        <dbReference type="EMBL" id="OHV14747.1"/>
    </source>
</evidence>
<proteinExistence type="predicted"/>
<sequence length="86" mass="9496">MQEDTMTEAIEHLENWCTDQHKLLSKNLDLMERGLLHTSEGRVGGGVVDTTDASIARTKESLAELESVLQIIRDDSAEQEADGPSE</sequence>
<reference evidence="2 3" key="1">
    <citation type="submission" date="2016-10" db="EMBL/GenBank/DDBJ databases">
        <title>Draft genome sequence of Methylobacterium extorquens CP3, a seed endophyte of Crotalaria pumila with plant growth-promoting and metal tolerance properties.</title>
        <authorList>
            <person name="Sanchez-Lopez A.S."/>
            <person name="Van Hamme J.D."/>
            <person name="Thijs S."/>
            <person name="Mcammond B.M."/>
            <person name="Stevens V."/>
            <person name="Gonzalez-Chavez M.D.C."/>
            <person name="Vangronsveld J."/>
        </authorList>
    </citation>
    <scope>NUCLEOTIDE SEQUENCE [LARGE SCALE GENOMIC DNA]</scope>
    <source>
        <strain evidence="2 3">CP3</strain>
    </source>
</reference>
<gene>
    <name evidence="2" type="ORF">BK022_24150</name>
</gene>
<accession>A0A1S1P0R2</accession>